<dbReference type="SUPFAM" id="SSF53649">
    <property type="entry name" value="Alkaline phosphatase-like"/>
    <property type="match status" value="1"/>
</dbReference>
<dbReference type="InterPro" id="IPR017850">
    <property type="entry name" value="Alkaline_phosphatase_core_sf"/>
</dbReference>
<dbReference type="AlphaFoldDB" id="A0A382LJ52"/>
<reference evidence="1" key="1">
    <citation type="submission" date="2018-05" db="EMBL/GenBank/DDBJ databases">
        <authorList>
            <person name="Lanie J.A."/>
            <person name="Ng W.-L."/>
            <person name="Kazmierczak K.M."/>
            <person name="Andrzejewski T.M."/>
            <person name="Davidsen T.M."/>
            <person name="Wayne K.J."/>
            <person name="Tettelin H."/>
            <person name="Glass J.I."/>
            <person name="Rusch D."/>
            <person name="Podicherti R."/>
            <person name="Tsui H.-C.T."/>
            <person name="Winkler M.E."/>
        </authorList>
    </citation>
    <scope>NUCLEOTIDE SEQUENCE</scope>
</reference>
<sequence>MVDDVFMQWHGGAATVPLGNAEVERLSEIPWRCMVSGDRWKLNLSPADTCELYDLNSDPLELVNLFDHPDHSDRVRAMTDRVLEWQVSTGDELGLDL</sequence>
<name>A0A382LJ52_9ZZZZ</name>
<evidence type="ECO:0008006" key="2">
    <source>
        <dbReference type="Google" id="ProtNLM"/>
    </source>
</evidence>
<dbReference type="Gene3D" id="3.40.720.10">
    <property type="entry name" value="Alkaline Phosphatase, subunit A"/>
    <property type="match status" value="1"/>
</dbReference>
<accession>A0A382LJ52</accession>
<organism evidence="1">
    <name type="scientific">marine metagenome</name>
    <dbReference type="NCBI Taxonomy" id="408172"/>
    <lineage>
        <taxon>unclassified sequences</taxon>
        <taxon>metagenomes</taxon>
        <taxon>ecological metagenomes</taxon>
    </lineage>
</organism>
<proteinExistence type="predicted"/>
<protein>
    <recommendedName>
        <fullName evidence="2">N-sulphoglucosamine sulphohydrolase C-terminal domain-containing protein</fullName>
    </recommendedName>
</protein>
<gene>
    <name evidence="1" type="ORF">METZ01_LOCUS287966</name>
</gene>
<evidence type="ECO:0000313" key="1">
    <source>
        <dbReference type="EMBL" id="SVC35112.1"/>
    </source>
</evidence>
<dbReference type="EMBL" id="UINC01086545">
    <property type="protein sequence ID" value="SVC35112.1"/>
    <property type="molecule type" value="Genomic_DNA"/>
</dbReference>